<organism evidence="1">
    <name type="scientific">marine sediment metagenome</name>
    <dbReference type="NCBI Taxonomy" id="412755"/>
    <lineage>
        <taxon>unclassified sequences</taxon>
        <taxon>metagenomes</taxon>
        <taxon>ecological metagenomes</taxon>
    </lineage>
</organism>
<accession>A0A0F9IVZ4</accession>
<dbReference type="AlphaFoldDB" id="A0A0F9IVZ4"/>
<comment type="caution">
    <text evidence="1">The sequence shown here is derived from an EMBL/GenBank/DDBJ whole genome shotgun (WGS) entry which is preliminary data.</text>
</comment>
<gene>
    <name evidence="1" type="ORF">LCGC14_1530300</name>
</gene>
<reference evidence="1" key="1">
    <citation type="journal article" date="2015" name="Nature">
        <title>Complex archaea that bridge the gap between prokaryotes and eukaryotes.</title>
        <authorList>
            <person name="Spang A."/>
            <person name="Saw J.H."/>
            <person name="Jorgensen S.L."/>
            <person name="Zaremba-Niedzwiedzka K."/>
            <person name="Martijn J."/>
            <person name="Lind A.E."/>
            <person name="van Eijk R."/>
            <person name="Schleper C."/>
            <person name="Guy L."/>
            <person name="Ettema T.J."/>
        </authorList>
    </citation>
    <scope>NUCLEOTIDE SEQUENCE</scope>
</reference>
<protein>
    <submittedName>
        <fullName evidence="1">Uncharacterized protein</fullName>
    </submittedName>
</protein>
<name>A0A0F9IVZ4_9ZZZZ</name>
<sequence>MKEEHSSTCRTVGGVFVLDRMTG</sequence>
<proteinExistence type="predicted"/>
<feature type="non-terminal residue" evidence="1">
    <location>
        <position position="23"/>
    </location>
</feature>
<evidence type="ECO:0000313" key="1">
    <source>
        <dbReference type="EMBL" id="KKM61569.1"/>
    </source>
</evidence>
<dbReference type="EMBL" id="LAZR01011459">
    <property type="protein sequence ID" value="KKM61569.1"/>
    <property type="molecule type" value="Genomic_DNA"/>
</dbReference>